<dbReference type="EC" id="1.1.1.-" evidence="3"/>
<comment type="similarity">
    <text evidence="1">Belongs to the LDH2/MDH2 oxidoreductase family.</text>
</comment>
<dbReference type="PANTHER" id="PTHR11091">
    <property type="entry name" value="OXIDOREDUCTASE-RELATED"/>
    <property type="match status" value="1"/>
</dbReference>
<dbReference type="InterPro" id="IPR043144">
    <property type="entry name" value="Mal/L-sulf/L-lact_DH-like_ah"/>
</dbReference>
<dbReference type="Gene3D" id="3.30.1370.60">
    <property type="entry name" value="Hypothetical oxidoreductase yiak, domain 2"/>
    <property type="match status" value="1"/>
</dbReference>
<dbReference type="GO" id="GO:0016491">
    <property type="term" value="F:oxidoreductase activity"/>
    <property type="evidence" value="ECO:0007669"/>
    <property type="project" value="UniProtKB-KW"/>
</dbReference>
<dbReference type="RefSeq" id="WP_209988207.1">
    <property type="nucleotide sequence ID" value="NZ_JAGINO010000024.1"/>
</dbReference>
<accession>A0ABU0MR84</accession>
<dbReference type="InterPro" id="IPR036111">
    <property type="entry name" value="Mal/L-sulfo/L-lacto_DH-like_sf"/>
</dbReference>
<evidence type="ECO:0000313" key="3">
    <source>
        <dbReference type="EMBL" id="MDQ0535965.1"/>
    </source>
</evidence>
<evidence type="ECO:0000313" key="4">
    <source>
        <dbReference type="Proteomes" id="UP001244552"/>
    </source>
</evidence>
<keyword evidence="4" id="KW-1185">Reference proteome</keyword>
<comment type="caution">
    <text evidence="3">The sequence shown here is derived from an EMBL/GenBank/DDBJ whole genome shotgun (WGS) entry which is preliminary data.</text>
</comment>
<dbReference type="PANTHER" id="PTHR11091:SF0">
    <property type="entry name" value="MALATE DEHYDROGENASE"/>
    <property type="match status" value="1"/>
</dbReference>
<dbReference type="InterPro" id="IPR003767">
    <property type="entry name" value="Malate/L-lactate_DH-like"/>
</dbReference>
<reference evidence="3 4" key="1">
    <citation type="submission" date="2023-07" db="EMBL/GenBank/DDBJ databases">
        <title>Genomic Encyclopedia of Type Strains, Phase IV (KMG-IV): sequencing the most valuable type-strain genomes for metagenomic binning, comparative biology and taxonomic classification.</title>
        <authorList>
            <person name="Goeker M."/>
        </authorList>
    </citation>
    <scope>NUCLEOTIDE SEQUENCE [LARGE SCALE GENOMIC DNA]</scope>
    <source>
        <strain evidence="3 4">DSM 19922</strain>
    </source>
</reference>
<dbReference type="InterPro" id="IPR043143">
    <property type="entry name" value="Mal/L-sulf/L-lact_DH-like_NADP"/>
</dbReference>
<dbReference type="SUPFAM" id="SSF89733">
    <property type="entry name" value="L-sulfolactate dehydrogenase-like"/>
    <property type="match status" value="1"/>
</dbReference>
<dbReference type="Gene3D" id="1.10.1530.10">
    <property type="match status" value="1"/>
</dbReference>
<gene>
    <name evidence="3" type="ORF">QO018_004856</name>
</gene>
<dbReference type="Pfam" id="PF02615">
    <property type="entry name" value="Ldh_2"/>
    <property type="match status" value="2"/>
</dbReference>
<dbReference type="EMBL" id="JAUSVU010000022">
    <property type="protein sequence ID" value="MDQ0535965.1"/>
    <property type="molecule type" value="Genomic_DNA"/>
</dbReference>
<evidence type="ECO:0000256" key="2">
    <source>
        <dbReference type="ARBA" id="ARBA00023002"/>
    </source>
</evidence>
<keyword evidence="2 3" id="KW-0560">Oxidoreductase</keyword>
<dbReference type="Proteomes" id="UP001244552">
    <property type="component" value="Unassembled WGS sequence"/>
</dbReference>
<evidence type="ECO:0000256" key="1">
    <source>
        <dbReference type="ARBA" id="ARBA00006056"/>
    </source>
</evidence>
<organism evidence="3 4">
    <name type="scientific">Azospirillum picis</name>
    <dbReference type="NCBI Taxonomy" id="488438"/>
    <lineage>
        <taxon>Bacteria</taxon>
        <taxon>Pseudomonadati</taxon>
        <taxon>Pseudomonadota</taxon>
        <taxon>Alphaproteobacteria</taxon>
        <taxon>Rhodospirillales</taxon>
        <taxon>Azospirillaceae</taxon>
        <taxon>Azospirillum</taxon>
    </lineage>
</organism>
<proteinExistence type="inferred from homology"/>
<name>A0ABU0MR84_9PROT</name>
<sequence length="396" mass="39810">MSPLPGSRPLFRHGRLVALLDAILRRSGSSAEEAAIVAANLVEADARGHASHGVCQIAVYARSLELGHLQPNRHARVLRDAPPFLAVDGDVGYGQVIAREATDMAIARARAGGACILSLRNAHHIGRVGAYGEQCIAAGLIGIFFVNVVSRPLAAPHGGGRPRLGTNPICIAVPGSGLSGSGVSGPGMPRAAGGGSGRAPFLLDFATSAVAANKCRVAAAMGKPVEDGLLLDPDGRPTRDPGVMFSEPTGAILPFGGQTSGHKGYGLALACEILAGALAAGLPALPVNLRPGRVVNNALAFVIDPARAAAPEGGIAGADGSGTAAGWQALSDAVLDYVTETPPVPGGAGVRVPGEPELRHREAALRDGIALDPDTVAALHRIGGGLGLDVPALLAG</sequence>
<protein>
    <submittedName>
        <fullName evidence="3">Oxidoreductase</fullName>
        <ecNumber evidence="3">1.1.1.-</ecNumber>
    </submittedName>
</protein>